<dbReference type="EMBL" id="CP059733">
    <property type="protein sequence ID" value="WDE07094.1"/>
    <property type="molecule type" value="Genomic_DNA"/>
</dbReference>
<reference evidence="2 3" key="2">
    <citation type="journal article" date="2022" name="Mar. Drugs">
        <title>Bioassay-Guided Fractionation Leads to the Detection of Cholic Acid Generated by the Rare Thalassomonas sp.</title>
        <authorList>
            <person name="Pheiffer F."/>
            <person name="Schneider Y.K."/>
            <person name="Hansen E.H."/>
            <person name="Andersen J.H."/>
            <person name="Isaksson J."/>
            <person name="Busche T."/>
            <person name="R C."/>
            <person name="Kalinowski J."/>
            <person name="Zyl L.V."/>
            <person name="Trindade M."/>
        </authorList>
    </citation>
    <scope>NUCLEOTIDE SEQUENCE [LARGE SCALE GENOMIC DNA]</scope>
    <source>
        <strain evidence="2 3">XOM25</strain>
    </source>
</reference>
<dbReference type="InterPro" id="IPR012433">
    <property type="entry name" value="Imm11"/>
</dbReference>
<dbReference type="Pfam" id="PF07791">
    <property type="entry name" value="Imm11"/>
    <property type="match status" value="1"/>
</dbReference>
<accession>A0AAF0CC35</accession>
<dbReference type="Proteomes" id="UP000032352">
    <property type="component" value="Chromosome"/>
</dbReference>
<protein>
    <recommendedName>
        <fullName evidence="1">Immunity MXAN-0049 protein domain-containing protein</fullName>
    </recommendedName>
</protein>
<keyword evidence="3" id="KW-1185">Reference proteome</keyword>
<feature type="domain" description="Immunity MXAN-0049 protein" evidence="1">
    <location>
        <begin position="46"/>
        <end position="187"/>
    </location>
</feature>
<sequence length="194" mass="21480">MNMYWMLEVREPEGTKRAVIGEQPDLRQLSASGLTDWLSGSLLNLDIKEPLIFRLDPGGGTGLTDFFPPSIPLMSERMLSALADAGVNNIETYPARLLDISDNPVEEKYLAVNIIGRIACADLDASDCDMDDSDDPILIDFDSLVIDEDKAMGQLFFRLHEAPNGIVVHDSVRQALEPLQLKGIVFVHPQDWIG</sequence>
<gene>
    <name evidence="2" type="ORF">SG34_009480</name>
</gene>
<dbReference type="AlphaFoldDB" id="A0AAF0CC35"/>
<dbReference type="KEGG" id="tvd:SG34_009480"/>
<evidence type="ECO:0000313" key="3">
    <source>
        <dbReference type="Proteomes" id="UP000032352"/>
    </source>
</evidence>
<dbReference type="RefSeq" id="WP_044841657.1">
    <property type="nucleotide sequence ID" value="NZ_CP059733.1"/>
</dbReference>
<organism evidence="2 3">
    <name type="scientific">Thalassomonas viridans</name>
    <dbReference type="NCBI Taxonomy" id="137584"/>
    <lineage>
        <taxon>Bacteria</taxon>
        <taxon>Pseudomonadati</taxon>
        <taxon>Pseudomonadota</taxon>
        <taxon>Gammaproteobacteria</taxon>
        <taxon>Alteromonadales</taxon>
        <taxon>Colwelliaceae</taxon>
        <taxon>Thalassomonas</taxon>
    </lineage>
</organism>
<reference evidence="2 3" key="1">
    <citation type="journal article" date="2015" name="Genome Announc.">
        <title>Draft Genome Sequences of Marine Isolates of Thalassomonas viridans and Thalassomonas actiniarum.</title>
        <authorList>
            <person name="Olonade I."/>
            <person name="van Zyl L.J."/>
            <person name="Trindade M."/>
        </authorList>
    </citation>
    <scope>NUCLEOTIDE SEQUENCE [LARGE SCALE GENOMIC DNA]</scope>
    <source>
        <strain evidence="2 3">XOM25</strain>
    </source>
</reference>
<proteinExistence type="predicted"/>
<evidence type="ECO:0000313" key="2">
    <source>
        <dbReference type="EMBL" id="WDE07094.1"/>
    </source>
</evidence>
<name>A0AAF0CC35_9GAMM</name>
<evidence type="ECO:0000259" key="1">
    <source>
        <dbReference type="Pfam" id="PF07791"/>
    </source>
</evidence>